<evidence type="ECO:0000313" key="7">
    <source>
        <dbReference type="RefSeq" id="XP_055887817.1"/>
    </source>
</evidence>
<evidence type="ECO:0000313" key="6">
    <source>
        <dbReference type="RefSeq" id="XP_055887816.1"/>
    </source>
</evidence>
<evidence type="ECO:0000259" key="2">
    <source>
        <dbReference type="PROSITE" id="PS50234"/>
    </source>
</evidence>
<sequence length="636" mass="70566">MDFGSEFILADDEAEMDTSESEEDDDDDEDGIAGFECEIMDMGNEVEEDHPVRGEKKNITTNTLKIELAKIKEEPDLHLQEKFMTRCNNPDCGAYFSEHDNWVKNDLGNIWQCQFCSGKLQLTSIEDKVNLQSKHDVCYEHIEEQSSPPVLIQDYKIIFVIDNSGSMGRKMQIPKKEGTLKEIRPAGSDPTDPNKEGIEVSWLQAVQATVIDIIDEISQSESNRRIGLITFNDIVTIYGKQKAEDVVGADLENRGACLSAGERNSNLLPISEVKDYLHEVLKGLEDGGRTALGPALMVALGMVHNSRGSRIIVCTDGAANIGFGKLEEGPSKEDEKFYQQLTNKAKVAGASISLISFDQCELKTLEKLPRNTGGTVETILPTDLSKPIKEELSKKTIATNVDVTFLVHKDLYVYEKNKENENRVENKSSASLCIGNVTDVGKQSICFEFAFRNPSQLKAPQQQISNTLPSCPIHGGGQHNPGMGCTTCYPSCQTPTNPNTVNTSQGSPEYPFQIQISYKDENDKLLTRVWTKVCPMTKSREVAQKSMNPDATVTSFVQKCAKEILDLKQKTLQSELKRKAHNIINQAKHHKTLDNILPNPELIKKLDALIDALEELTVSGLNDEVSAMLSKFATKA</sequence>
<name>A0A9W3AL16_BIOGL</name>
<dbReference type="PROSITE" id="PS50234">
    <property type="entry name" value="VWFA"/>
    <property type="match status" value="1"/>
</dbReference>
<dbReference type="RefSeq" id="XP_055887816.1">
    <property type="nucleotide sequence ID" value="XM_056031841.1"/>
</dbReference>
<dbReference type="PANTHER" id="PTHR13803:SF36">
    <property type="entry name" value="TYPE A VON WILLEBRAND FACTOR DOMAIN-CONTAINING PROTEIN"/>
    <property type="match status" value="1"/>
</dbReference>
<dbReference type="GO" id="GO:0000149">
    <property type="term" value="F:SNARE binding"/>
    <property type="evidence" value="ECO:0007669"/>
    <property type="project" value="TreeGrafter"/>
</dbReference>
<reference evidence="4 5" key="1">
    <citation type="submission" date="2025-04" db="UniProtKB">
        <authorList>
            <consortium name="RefSeq"/>
        </authorList>
    </citation>
    <scope>IDENTIFICATION</scope>
</reference>
<dbReference type="GO" id="GO:0090110">
    <property type="term" value="P:COPII-coated vesicle cargo loading"/>
    <property type="evidence" value="ECO:0007669"/>
    <property type="project" value="TreeGrafter"/>
</dbReference>
<evidence type="ECO:0000313" key="4">
    <source>
        <dbReference type="RefSeq" id="XP_055887814.1"/>
    </source>
</evidence>
<dbReference type="InterPro" id="IPR002035">
    <property type="entry name" value="VWF_A"/>
</dbReference>
<dbReference type="RefSeq" id="XP_055887814.1">
    <property type="nucleotide sequence ID" value="XM_056031839.1"/>
</dbReference>
<evidence type="ECO:0000313" key="8">
    <source>
        <dbReference type="RefSeq" id="XP_055887818.1"/>
    </source>
</evidence>
<protein>
    <submittedName>
        <fullName evidence="4 5">Circularly permutated Ras protein 1-like</fullName>
    </submittedName>
</protein>
<dbReference type="InterPro" id="IPR006896">
    <property type="entry name" value="Sec23/24_trunk_dom"/>
</dbReference>
<evidence type="ECO:0000313" key="5">
    <source>
        <dbReference type="RefSeq" id="XP_055887815.1"/>
    </source>
</evidence>
<organism evidence="3 8">
    <name type="scientific">Biomphalaria glabrata</name>
    <name type="common">Bloodfluke planorb</name>
    <name type="synonym">Freshwater snail</name>
    <dbReference type="NCBI Taxonomy" id="6526"/>
    <lineage>
        <taxon>Eukaryota</taxon>
        <taxon>Metazoa</taxon>
        <taxon>Spiralia</taxon>
        <taxon>Lophotrochozoa</taxon>
        <taxon>Mollusca</taxon>
        <taxon>Gastropoda</taxon>
        <taxon>Heterobranchia</taxon>
        <taxon>Euthyneura</taxon>
        <taxon>Panpulmonata</taxon>
        <taxon>Hygrophila</taxon>
        <taxon>Lymnaeoidea</taxon>
        <taxon>Planorbidae</taxon>
        <taxon>Biomphalaria</taxon>
    </lineage>
</organism>
<evidence type="ECO:0000256" key="1">
    <source>
        <dbReference type="SAM" id="MobiDB-lite"/>
    </source>
</evidence>
<feature type="region of interest" description="Disordered" evidence="1">
    <location>
        <begin position="1"/>
        <end position="31"/>
    </location>
</feature>
<dbReference type="GO" id="GO:0006886">
    <property type="term" value="P:intracellular protein transport"/>
    <property type="evidence" value="ECO:0007669"/>
    <property type="project" value="InterPro"/>
</dbReference>
<keyword evidence="3" id="KW-1185">Reference proteome</keyword>
<dbReference type="SUPFAM" id="SSF53300">
    <property type="entry name" value="vWA-like"/>
    <property type="match status" value="1"/>
</dbReference>
<dbReference type="RefSeq" id="XP_055887818.1">
    <property type="nucleotide sequence ID" value="XM_056031843.1"/>
</dbReference>
<evidence type="ECO:0000313" key="3">
    <source>
        <dbReference type="Proteomes" id="UP001165740"/>
    </source>
</evidence>
<dbReference type="InterPro" id="IPR050550">
    <property type="entry name" value="SEC23_SEC24_subfamily"/>
</dbReference>
<dbReference type="Gene3D" id="3.40.50.410">
    <property type="entry name" value="von Willebrand factor, type A domain"/>
    <property type="match status" value="1"/>
</dbReference>
<dbReference type="GO" id="GO:0030127">
    <property type="term" value="C:COPII vesicle coat"/>
    <property type="evidence" value="ECO:0007669"/>
    <property type="project" value="InterPro"/>
</dbReference>
<dbReference type="RefSeq" id="XP_055887815.1">
    <property type="nucleotide sequence ID" value="XM_056031840.1"/>
</dbReference>
<dbReference type="InterPro" id="IPR036465">
    <property type="entry name" value="vWFA_dom_sf"/>
</dbReference>
<feature type="domain" description="VWFA" evidence="2">
    <location>
        <begin position="156"/>
        <end position="396"/>
    </location>
</feature>
<dbReference type="OrthoDB" id="6088638at2759"/>
<dbReference type="GeneID" id="106078357"/>
<dbReference type="AlphaFoldDB" id="A0A9W3AL16"/>
<accession>A0A9W3AL16</accession>
<dbReference type="GO" id="GO:0008270">
    <property type="term" value="F:zinc ion binding"/>
    <property type="evidence" value="ECO:0007669"/>
    <property type="project" value="TreeGrafter"/>
</dbReference>
<dbReference type="PANTHER" id="PTHR13803">
    <property type="entry name" value="SEC24-RELATED PROTEIN"/>
    <property type="match status" value="1"/>
</dbReference>
<dbReference type="GO" id="GO:0070971">
    <property type="term" value="C:endoplasmic reticulum exit site"/>
    <property type="evidence" value="ECO:0007669"/>
    <property type="project" value="TreeGrafter"/>
</dbReference>
<proteinExistence type="predicted"/>
<gene>
    <name evidence="4 5 6 7 8" type="primary">LOC106078357</name>
</gene>
<feature type="compositionally biased region" description="Acidic residues" evidence="1">
    <location>
        <begin position="9"/>
        <end position="31"/>
    </location>
</feature>
<dbReference type="RefSeq" id="XP_055887817.1">
    <property type="nucleotide sequence ID" value="XM_056031842.1"/>
</dbReference>
<dbReference type="Proteomes" id="UP001165740">
    <property type="component" value="Chromosome 6"/>
</dbReference>
<dbReference type="SMART" id="SM00327">
    <property type="entry name" value="VWA"/>
    <property type="match status" value="1"/>
</dbReference>
<dbReference type="Pfam" id="PF04811">
    <property type="entry name" value="Sec23_trunk"/>
    <property type="match status" value="1"/>
</dbReference>